<accession>A0A914BX06</accession>
<sequence length="342" mass="40235">MKFPTFNLFQPLIGVLLLFLVILYIFERKEDSNWLFNKANDNKCKNHTSNIYDLPTECKIFNDSIKAMNYSLSNFKTCLFKNAEIYHKEEHMFLRHLQSCLDKHVPIEIREFEAYDRKKNNFFSEKKWFLQLDKNFPQKQCVWLTIGIGGELAAEEQVFKNEYPECQIFGIEASEKSYGDFANVGTIIPHAVGVEEKNASVMTIDCCKDGMKFIKKELRIRPLHKLLDEYVKSRIIHFAIFDIEGMENLLIDELVYGGKLYMEKIVFCQIDWELHFDKQYEGIGLKPNKIGTIINLINNSQYLPIIVSPNYKYHHLTLLNIKDPVCENAFKIQDRFVNRHIC</sequence>
<keyword evidence="1" id="KW-0812">Transmembrane</keyword>
<proteinExistence type="predicted"/>
<dbReference type="Proteomes" id="UP000887540">
    <property type="component" value="Unplaced"/>
</dbReference>
<keyword evidence="1" id="KW-1133">Transmembrane helix</keyword>
<evidence type="ECO:0000313" key="2">
    <source>
        <dbReference type="Proteomes" id="UP000887540"/>
    </source>
</evidence>
<dbReference type="WBParaSite" id="ACRNAN_Path_118.g425.t2">
    <property type="protein sequence ID" value="ACRNAN_Path_118.g425.t2"/>
    <property type="gene ID" value="ACRNAN_Path_118.g425"/>
</dbReference>
<keyword evidence="1" id="KW-0472">Membrane</keyword>
<name>A0A914BX06_9BILA</name>
<feature type="transmembrane region" description="Helical" evidence="1">
    <location>
        <begin position="6"/>
        <end position="26"/>
    </location>
</feature>
<keyword evidence="2" id="KW-1185">Reference proteome</keyword>
<dbReference type="PANTHER" id="PTHR22989">
    <property type="entry name" value="UNCHARACTERIZED DUF13 C.ELEGANS"/>
    <property type="match status" value="1"/>
</dbReference>
<dbReference type="PANTHER" id="PTHR22989:SF3">
    <property type="entry name" value="METHYLTRANSFERASE FKBM DOMAIN-CONTAINING PROTEIN"/>
    <property type="match status" value="1"/>
</dbReference>
<dbReference type="AlphaFoldDB" id="A0A914BX06"/>
<evidence type="ECO:0000256" key="1">
    <source>
        <dbReference type="SAM" id="Phobius"/>
    </source>
</evidence>
<reference evidence="3" key="1">
    <citation type="submission" date="2022-11" db="UniProtKB">
        <authorList>
            <consortium name="WormBaseParasite"/>
        </authorList>
    </citation>
    <scope>IDENTIFICATION</scope>
</reference>
<organism evidence="2 3">
    <name type="scientific">Acrobeloides nanus</name>
    <dbReference type="NCBI Taxonomy" id="290746"/>
    <lineage>
        <taxon>Eukaryota</taxon>
        <taxon>Metazoa</taxon>
        <taxon>Ecdysozoa</taxon>
        <taxon>Nematoda</taxon>
        <taxon>Chromadorea</taxon>
        <taxon>Rhabditida</taxon>
        <taxon>Tylenchina</taxon>
        <taxon>Cephalobomorpha</taxon>
        <taxon>Cephaloboidea</taxon>
        <taxon>Cephalobidae</taxon>
        <taxon>Acrobeloides</taxon>
    </lineage>
</organism>
<protein>
    <submittedName>
        <fullName evidence="3">Methyltransferase FkbM domain-containing protein</fullName>
    </submittedName>
</protein>
<evidence type="ECO:0000313" key="3">
    <source>
        <dbReference type="WBParaSite" id="ACRNAN_Path_118.g425.t2"/>
    </source>
</evidence>